<evidence type="ECO:0000313" key="2">
    <source>
        <dbReference type="Proteomes" id="UP000239494"/>
    </source>
</evidence>
<proteinExistence type="predicted"/>
<comment type="caution">
    <text evidence="1">The sequence shown here is derived from an EMBL/GenBank/DDBJ whole genome shotgun (WGS) entry which is preliminary data.</text>
</comment>
<dbReference type="EMBL" id="PVTF01000003">
    <property type="protein sequence ID" value="PRY43348.1"/>
    <property type="molecule type" value="Genomic_DNA"/>
</dbReference>
<dbReference type="RefSeq" id="WP_106186946.1">
    <property type="nucleotide sequence ID" value="NZ_PVTF01000003.1"/>
</dbReference>
<dbReference type="OrthoDB" id="3688603at2"/>
<dbReference type="AlphaFoldDB" id="A0A2T0TCI9"/>
<keyword evidence="2" id="KW-1185">Reference proteome</keyword>
<organism evidence="1 2">
    <name type="scientific">Umezawaea tangerina</name>
    <dbReference type="NCBI Taxonomy" id="84725"/>
    <lineage>
        <taxon>Bacteria</taxon>
        <taxon>Bacillati</taxon>
        <taxon>Actinomycetota</taxon>
        <taxon>Actinomycetes</taxon>
        <taxon>Pseudonocardiales</taxon>
        <taxon>Pseudonocardiaceae</taxon>
        <taxon>Umezawaea</taxon>
    </lineage>
</organism>
<name>A0A2T0TCI9_9PSEU</name>
<reference evidence="1 2" key="1">
    <citation type="submission" date="2018-03" db="EMBL/GenBank/DDBJ databases">
        <title>Genomic Encyclopedia of Archaeal and Bacterial Type Strains, Phase II (KMG-II): from individual species to whole genera.</title>
        <authorList>
            <person name="Goeker M."/>
        </authorList>
    </citation>
    <scope>NUCLEOTIDE SEQUENCE [LARGE SCALE GENOMIC DNA]</scope>
    <source>
        <strain evidence="1 2">DSM 44720</strain>
    </source>
</reference>
<accession>A0A2T0TCI9</accession>
<evidence type="ECO:0000313" key="1">
    <source>
        <dbReference type="EMBL" id="PRY43348.1"/>
    </source>
</evidence>
<dbReference type="Proteomes" id="UP000239494">
    <property type="component" value="Unassembled WGS sequence"/>
</dbReference>
<sequence>MTADRDLLDALAAVLDLVDPVPPHLAEAAGFHPPTDAAPMDLLTDSALTAPAGVRGDGGTRTLRFTGPGTTVDLRLDTATRLGVRAIGLVHPAVDGSTIRATWPDGVRSAPVDPIGRFHLDPLPTGPLRFVLRRPTLPDLSTGWFVQ</sequence>
<gene>
    <name evidence="1" type="ORF">CLV43_10391</name>
</gene>
<protein>
    <submittedName>
        <fullName evidence="1">Uncharacterized protein</fullName>
    </submittedName>
</protein>